<dbReference type="Proteomes" id="UP000253204">
    <property type="component" value="Unassembled WGS sequence"/>
</dbReference>
<feature type="transmembrane region" description="Helical" evidence="1">
    <location>
        <begin position="6"/>
        <end position="27"/>
    </location>
</feature>
<evidence type="ECO:0000313" key="3">
    <source>
        <dbReference type="Proteomes" id="UP000253204"/>
    </source>
</evidence>
<proteinExistence type="predicted"/>
<comment type="caution">
    <text evidence="2">The sequence shown here is derived from an EMBL/GenBank/DDBJ whole genome shotgun (WGS) entry which is preliminary data.</text>
</comment>
<keyword evidence="1" id="KW-0472">Membrane</keyword>
<protein>
    <submittedName>
        <fullName evidence="2">Uncharacterized protein</fullName>
    </submittedName>
</protein>
<sequence length="99" mass="11011">MNSHLWALLNTVVCGAIMVVCICRLSVMHVGIRKLVRLKYTLLLSGACAYGFQPFIFGTWPTPAGMFFVVTVFVGLLTSSHRWRRAAPIETETRPAELA</sequence>
<feature type="transmembrane region" description="Helical" evidence="1">
    <location>
        <begin position="39"/>
        <end position="57"/>
    </location>
</feature>
<feature type="transmembrane region" description="Helical" evidence="1">
    <location>
        <begin position="63"/>
        <end position="79"/>
    </location>
</feature>
<dbReference type="RefSeq" id="WP_114488100.1">
    <property type="nucleotide sequence ID" value="NZ_QPIJ01000054.1"/>
</dbReference>
<dbReference type="AlphaFoldDB" id="A0A368TR39"/>
<dbReference type="EMBL" id="QPIJ01000054">
    <property type="protein sequence ID" value="RCV87124.1"/>
    <property type="molecule type" value="Genomic_DNA"/>
</dbReference>
<name>A0A368TR39_9GAMM</name>
<keyword evidence="1" id="KW-1133">Transmembrane helix</keyword>
<keyword evidence="3" id="KW-1185">Reference proteome</keyword>
<reference evidence="2 3" key="1">
    <citation type="submission" date="2018-07" db="EMBL/GenBank/DDBJ databases">
        <title>Halomonas rutogse sp. nov., isolated from Lake TangqianCo on Tibetan Plateau.</title>
        <authorList>
            <person name="Lu H."/>
            <person name="Xing P."/>
            <person name="Wu Q."/>
        </authorList>
    </citation>
    <scope>NUCLEOTIDE SEQUENCE [LARGE SCALE GENOMIC DNA]</scope>
    <source>
        <strain evidence="2 3">TQ8S</strain>
    </source>
</reference>
<evidence type="ECO:0000313" key="2">
    <source>
        <dbReference type="EMBL" id="RCV87124.1"/>
    </source>
</evidence>
<organism evidence="2 3">
    <name type="scientific">Vreelandella rituensis</name>
    <dbReference type="NCBI Taxonomy" id="2282306"/>
    <lineage>
        <taxon>Bacteria</taxon>
        <taxon>Pseudomonadati</taxon>
        <taxon>Pseudomonadota</taxon>
        <taxon>Gammaproteobacteria</taxon>
        <taxon>Oceanospirillales</taxon>
        <taxon>Halomonadaceae</taxon>
        <taxon>Vreelandella</taxon>
    </lineage>
</organism>
<gene>
    <name evidence="2" type="ORF">DU506_17105</name>
</gene>
<accession>A0A368TR39</accession>
<evidence type="ECO:0000256" key="1">
    <source>
        <dbReference type="SAM" id="Phobius"/>
    </source>
</evidence>
<keyword evidence="1" id="KW-0812">Transmembrane</keyword>